<name>A0ABR0SU70_9HYPO</name>
<organism evidence="2 3">
    <name type="scientific">Cladobotryum mycophilum</name>
    <dbReference type="NCBI Taxonomy" id="491253"/>
    <lineage>
        <taxon>Eukaryota</taxon>
        <taxon>Fungi</taxon>
        <taxon>Dikarya</taxon>
        <taxon>Ascomycota</taxon>
        <taxon>Pezizomycotina</taxon>
        <taxon>Sordariomycetes</taxon>
        <taxon>Hypocreomycetidae</taxon>
        <taxon>Hypocreales</taxon>
        <taxon>Hypocreaceae</taxon>
        <taxon>Cladobotryum</taxon>
    </lineage>
</organism>
<keyword evidence="3" id="KW-1185">Reference proteome</keyword>
<feature type="region of interest" description="Disordered" evidence="1">
    <location>
        <begin position="20"/>
        <end position="103"/>
    </location>
</feature>
<accession>A0ABR0SU70</accession>
<dbReference type="Proteomes" id="UP001338125">
    <property type="component" value="Unassembled WGS sequence"/>
</dbReference>
<feature type="compositionally biased region" description="Basic and acidic residues" evidence="1">
    <location>
        <begin position="52"/>
        <end position="63"/>
    </location>
</feature>
<evidence type="ECO:0000313" key="2">
    <source>
        <dbReference type="EMBL" id="KAK5995708.1"/>
    </source>
</evidence>
<evidence type="ECO:0000313" key="3">
    <source>
        <dbReference type="Proteomes" id="UP001338125"/>
    </source>
</evidence>
<protein>
    <submittedName>
        <fullName evidence="2">Uncharacterized protein</fullName>
    </submittedName>
</protein>
<proteinExistence type="predicted"/>
<sequence>MGAAGRILALQSHESMLTSLSASLSPSPSPSPSAYANPSDIVIPPSHIMHNHQPDHGLHDPHMHHSHHQPQMHHHSQSHHTHHHNPMLQDQPDHESPVYQPIDPQIINHHHPPSQHDLTFEHYHPHADFQALLSATEDVPYKQENDVGTSVDRDLEMLIEHDDVDDDVDPGDVDDVMVDGLTDGSHRDRGECIEIEACTTLGLVIQGVNGS</sequence>
<comment type="caution">
    <text evidence="2">The sequence shown here is derived from an EMBL/GenBank/DDBJ whole genome shotgun (WGS) entry which is preliminary data.</text>
</comment>
<feature type="compositionally biased region" description="Low complexity" evidence="1">
    <location>
        <begin position="20"/>
        <end position="39"/>
    </location>
</feature>
<gene>
    <name evidence="2" type="ORF">PT974_04125</name>
</gene>
<feature type="compositionally biased region" description="Basic residues" evidence="1">
    <location>
        <begin position="64"/>
        <end position="85"/>
    </location>
</feature>
<reference evidence="2 3" key="1">
    <citation type="submission" date="2024-01" db="EMBL/GenBank/DDBJ databases">
        <title>Complete genome of Cladobotryum mycophilum ATHUM6906.</title>
        <authorList>
            <person name="Christinaki A.C."/>
            <person name="Myridakis A.I."/>
            <person name="Kouvelis V.N."/>
        </authorList>
    </citation>
    <scope>NUCLEOTIDE SEQUENCE [LARGE SCALE GENOMIC DNA]</scope>
    <source>
        <strain evidence="2 3">ATHUM6906</strain>
    </source>
</reference>
<evidence type="ECO:0000256" key="1">
    <source>
        <dbReference type="SAM" id="MobiDB-lite"/>
    </source>
</evidence>
<dbReference type="EMBL" id="JAVFKD010000004">
    <property type="protein sequence ID" value="KAK5995708.1"/>
    <property type="molecule type" value="Genomic_DNA"/>
</dbReference>